<keyword evidence="4" id="KW-1185">Reference proteome</keyword>
<dbReference type="Proteomes" id="UP000756346">
    <property type="component" value="Unassembled WGS sequence"/>
</dbReference>
<feature type="domain" description="Apple" evidence="2">
    <location>
        <begin position="165"/>
        <end position="196"/>
    </location>
</feature>
<organism evidence="3 4">
    <name type="scientific">Microdochium trichocladiopsis</name>
    <dbReference type="NCBI Taxonomy" id="1682393"/>
    <lineage>
        <taxon>Eukaryota</taxon>
        <taxon>Fungi</taxon>
        <taxon>Dikarya</taxon>
        <taxon>Ascomycota</taxon>
        <taxon>Pezizomycotina</taxon>
        <taxon>Sordariomycetes</taxon>
        <taxon>Xylariomycetidae</taxon>
        <taxon>Xylariales</taxon>
        <taxon>Microdochiaceae</taxon>
        <taxon>Microdochium</taxon>
    </lineage>
</organism>
<evidence type="ECO:0000313" key="3">
    <source>
        <dbReference type="EMBL" id="KAH7025265.1"/>
    </source>
</evidence>
<protein>
    <recommendedName>
        <fullName evidence="2">Apple domain-containing protein</fullName>
    </recommendedName>
</protein>
<gene>
    <name evidence="3" type="ORF">B0I36DRAFT_367132</name>
</gene>
<dbReference type="Gene3D" id="3.50.4.10">
    <property type="entry name" value="Hepatocyte Growth Factor"/>
    <property type="match status" value="2"/>
</dbReference>
<dbReference type="GeneID" id="70188958"/>
<feature type="domain" description="Apple" evidence="2">
    <location>
        <begin position="72"/>
        <end position="85"/>
    </location>
</feature>
<evidence type="ECO:0000259" key="2">
    <source>
        <dbReference type="Pfam" id="PF14295"/>
    </source>
</evidence>
<feature type="signal peptide" evidence="1">
    <location>
        <begin position="1"/>
        <end position="20"/>
    </location>
</feature>
<feature type="chain" id="PRO_5040320687" description="Apple domain-containing protein" evidence="1">
    <location>
        <begin position="21"/>
        <end position="326"/>
    </location>
</feature>
<proteinExistence type="predicted"/>
<dbReference type="OrthoDB" id="160645at2759"/>
<sequence>MVQILARIAALMGLAALASAQQASIDCGRQNDLTGPSDNTVYLSGGYSFAIRCHTLQLNNHNDWTFVGRLGVEACVAACATSSTCLNSVSTYDGLYCYHSATKTLSNGVIEKRHPYISTFKIKAPLNCKDKSSSGTIFTPEGSSQKYQILCDYQFGGNTLGASKRAETFEQCVGFCDTTAGCVDVVYSDAKYCWLKSSKTNGYASGGWWTAVKVVDGTGSGSTNTGSTTGVGAVNCFDNSADNTVFTTPLGTYDIRCNFQYDGDVLGASKRAETFEQCVDFCDSDAGCVDVVWSNAKYCWLKSSKKGNGYISGGWFTAVKRTVAAN</sequence>
<comment type="caution">
    <text evidence="3">The sequence shown here is derived from an EMBL/GenBank/DDBJ whole genome shotgun (WGS) entry which is preliminary data.</text>
</comment>
<evidence type="ECO:0000256" key="1">
    <source>
        <dbReference type="SAM" id="SignalP"/>
    </source>
</evidence>
<dbReference type="EMBL" id="JAGTJQ010000009">
    <property type="protein sequence ID" value="KAH7025265.1"/>
    <property type="molecule type" value="Genomic_DNA"/>
</dbReference>
<dbReference type="Pfam" id="PF14295">
    <property type="entry name" value="PAN_4"/>
    <property type="match status" value="3"/>
</dbReference>
<dbReference type="InterPro" id="IPR003609">
    <property type="entry name" value="Pan_app"/>
</dbReference>
<reference evidence="3" key="1">
    <citation type="journal article" date="2021" name="Nat. Commun.">
        <title>Genetic determinants of endophytism in the Arabidopsis root mycobiome.</title>
        <authorList>
            <person name="Mesny F."/>
            <person name="Miyauchi S."/>
            <person name="Thiergart T."/>
            <person name="Pickel B."/>
            <person name="Atanasova L."/>
            <person name="Karlsson M."/>
            <person name="Huettel B."/>
            <person name="Barry K.W."/>
            <person name="Haridas S."/>
            <person name="Chen C."/>
            <person name="Bauer D."/>
            <person name="Andreopoulos W."/>
            <person name="Pangilinan J."/>
            <person name="LaButti K."/>
            <person name="Riley R."/>
            <person name="Lipzen A."/>
            <person name="Clum A."/>
            <person name="Drula E."/>
            <person name="Henrissat B."/>
            <person name="Kohler A."/>
            <person name="Grigoriev I.V."/>
            <person name="Martin F.M."/>
            <person name="Hacquard S."/>
        </authorList>
    </citation>
    <scope>NUCLEOTIDE SEQUENCE</scope>
    <source>
        <strain evidence="3">MPI-CAGE-CH-0230</strain>
    </source>
</reference>
<dbReference type="AlphaFoldDB" id="A0A9P8XZ94"/>
<dbReference type="RefSeq" id="XP_046008813.1">
    <property type="nucleotide sequence ID" value="XM_046159412.1"/>
</dbReference>
<keyword evidence="1" id="KW-0732">Signal</keyword>
<name>A0A9P8XZ94_9PEZI</name>
<feature type="domain" description="Apple" evidence="2">
    <location>
        <begin position="261"/>
        <end position="302"/>
    </location>
</feature>
<evidence type="ECO:0000313" key="4">
    <source>
        <dbReference type="Proteomes" id="UP000756346"/>
    </source>
</evidence>
<accession>A0A9P8XZ94</accession>